<name>K1SGH2_9ZZZZ</name>
<keyword evidence="2" id="KW-1003">Cell membrane</keyword>
<evidence type="ECO:0000256" key="5">
    <source>
        <dbReference type="ARBA" id="ARBA00023136"/>
    </source>
</evidence>
<comment type="subcellular location">
    <subcellularLocation>
        <location evidence="1">Cell membrane</location>
        <topology evidence="1">Multi-pass membrane protein</topology>
    </subcellularLocation>
</comment>
<evidence type="ECO:0000313" key="7">
    <source>
        <dbReference type="EMBL" id="EKC59737.1"/>
    </source>
</evidence>
<feature type="non-terminal residue" evidence="7">
    <location>
        <position position="256"/>
    </location>
</feature>
<evidence type="ECO:0000256" key="2">
    <source>
        <dbReference type="ARBA" id="ARBA00022475"/>
    </source>
</evidence>
<feature type="non-terminal residue" evidence="7">
    <location>
        <position position="1"/>
    </location>
</feature>
<dbReference type="GO" id="GO:0015297">
    <property type="term" value="F:antiporter activity"/>
    <property type="evidence" value="ECO:0007669"/>
    <property type="project" value="InterPro"/>
</dbReference>
<comment type="caution">
    <text evidence="7">The sequence shown here is derived from an EMBL/GenBank/DDBJ whole genome shotgun (WGS) entry which is preliminary data.</text>
</comment>
<keyword evidence="5 6" id="KW-0472">Membrane</keyword>
<dbReference type="InterPro" id="IPR051327">
    <property type="entry name" value="MATE_MepA_subfamily"/>
</dbReference>
<feature type="transmembrane region" description="Helical" evidence="6">
    <location>
        <begin position="6"/>
        <end position="26"/>
    </location>
</feature>
<dbReference type="PANTHER" id="PTHR43823:SF3">
    <property type="entry name" value="MULTIDRUG EXPORT PROTEIN MEPA"/>
    <property type="match status" value="1"/>
</dbReference>
<dbReference type="AlphaFoldDB" id="K1SGH2"/>
<dbReference type="EMBL" id="AJWZ01006449">
    <property type="protein sequence ID" value="EKC59737.1"/>
    <property type="molecule type" value="Genomic_DNA"/>
</dbReference>
<dbReference type="InterPro" id="IPR002528">
    <property type="entry name" value="MATE_fam"/>
</dbReference>
<proteinExistence type="predicted"/>
<evidence type="ECO:0000256" key="6">
    <source>
        <dbReference type="SAM" id="Phobius"/>
    </source>
</evidence>
<keyword evidence="3 6" id="KW-0812">Transmembrane</keyword>
<gene>
    <name evidence="7" type="ORF">OBE_09345</name>
</gene>
<protein>
    <submittedName>
        <fullName evidence="7">Efflux protein, MATE family</fullName>
    </submittedName>
</protein>
<organism evidence="7">
    <name type="scientific">human gut metagenome</name>
    <dbReference type="NCBI Taxonomy" id="408170"/>
    <lineage>
        <taxon>unclassified sequences</taxon>
        <taxon>metagenomes</taxon>
        <taxon>organismal metagenomes</taxon>
    </lineage>
</organism>
<sequence length="256" mass="27073">LCFPIIVIITAFSNLFGSGGAPLFAIARGSGDKARAGLILNLACTLLLCCAGVLMVIGLLFARPILVLFGASPEALQYALPYLMLYLLGIYPSMLTTGLNPFINAQGYATAGMLSVVIGAAANLVLDPVFIFVLGMGIRGAAAATVLSQLLSAAFVVYFLRCKSEYRVQPLPLRQLPANRRCIGDIVSLGTAGFIMQLTNSVVTICCNNVLSVTGGDVYISVMTIISSVRQMVETPIYAITEGSSPIISYNYGARR</sequence>
<evidence type="ECO:0000256" key="1">
    <source>
        <dbReference type="ARBA" id="ARBA00004651"/>
    </source>
</evidence>
<dbReference type="GO" id="GO:0042910">
    <property type="term" value="F:xenobiotic transmembrane transporter activity"/>
    <property type="evidence" value="ECO:0007669"/>
    <property type="project" value="InterPro"/>
</dbReference>
<evidence type="ECO:0000256" key="4">
    <source>
        <dbReference type="ARBA" id="ARBA00022989"/>
    </source>
</evidence>
<accession>K1SGH2</accession>
<feature type="transmembrane region" description="Helical" evidence="6">
    <location>
        <begin position="141"/>
        <end position="160"/>
    </location>
</feature>
<keyword evidence="4 6" id="KW-1133">Transmembrane helix</keyword>
<dbReference type="Pfam" id="PF01554">
    <property type="entry name" value="MatE"/>
    <property type="match status" value="1"/>
</dbReference>
<reference evidence="7" key="1">
    <citation type="journal article" date="2013" name="Environ. Microbiol.">
        <title>Microbiota from the distal guts of lean and obese adolescents exhibit partial functional redundancy besides clear differences in community structure.</title>
        <authorList>
            <person name="Ferrer M."/>
            <person name="Ruiz A."/>
            <person name="Lanza F."/>
            <person name="Haange S.B."/>
            <person name="Oberbach A."/>
            <person name="Till H."/>
            <person name="Bargiela R."/>
            <person name="Campoy C."/>
            <person name="Segura M.T."/>
            <person name="Richter M."/>
            <person name="von Bergen M."/>
            <person name="Seifert J."/>
            <person name="Suarez A."/>
        </authorList>
    </citation>
    <scope>NUCLEOTIDE SEQUENCE</scope>
</reference>
<dbReference type="PANTHER" id="PTHR43823">
    <property type="entry name" value="SPORULATION PROTEIN YKVU"/>
    <property type="match status" value="1"/>
</dbReference>
<evidence type="ECO:0000256" key="3">
    <source>
        <dbReference type="ARBA" id="ARBA00022692"/>
    </source>
</evidence>
<feature type="transmembrane region" description="Helical" evidence="6">
    <location>
        <begin position="38"/>
        <end position="62"/>
    </location>
</feature>
<feature type="transmembrane region" description="Helical" evidence="6">
    <location>
        <begin position="82"/>
        <end position="102"/>
    </location>
</feature>
<dbReference type="GO" id="GO:0005886">
    <property type="term" value="C:plasma membrane"/>
    <property type="evidence" value="ECO:0007669"/>
    <property type="project" value="UniProtKB-SubCell"/>
</dbReference>
<feature type="transmembrane region" description="Helical" evidence="6">
    <location>
        <begin position="114"/>
        <end position="135"/>
    </location>
</feature>